<evidence type="ECO:0000313" key="1">
    <source>
        <dbReference type="EMBL" id="RPA70831.1"/>
    </source>
</evidence>
<dbReference type="Proteomes" id="UP000275078">
    <property type="component" value="Unassembled WGS sequence"/>
</dbReference>
<dbReference type="AlphaFoldDB" id="A0A3N4HEH2"/>
<name>A0A3N4HEH2_ASCIM</name>
<organism evidence="1 2">
    <name type="scientific">Ascobolus immersus RN42</name>
    <dbReference type="NCBI Taxonomy" id="1160509"/>
    <lineage>
        <taxon>Eukaryota</taxon>
        <taxon>Fungi</taxon>
        <taxon>Dikarya</taxon>
        <taxon>Ascomycota</taxon>
        <taxon>Pezizomycotina</taxon>
        <taxon>Pezizomycetes</taxon>
        <taxon>Pezizales</taxon>
        <taxon>Ascobolaceae</taxon>
        <taxon>Ascobolus</taxon>
    </lineage>
</organism>
<keyword evidence="2" id="KW-1185">Reference proteome</keyword>
<sequence>MAQFHKDGIDFKPLEHELTLHDPYFKAMKAHVGTVKSNFFFKSRDYLQNYFRLPTMHEKEPHKVAQYVKSLTDNLRYTTPISALHATEIKLRYISIVEPLLAPFAVHMTFTGSGASSNLDRDLKTIGPAAIQTLGS</sequence>
<dbReference type="EMBL" id="ML120039">
    <property type="protein sequence ID" value="RPA70831.1"/>
    <property type="molecule type" value="Genomic_DNA"/>
</dbReference>
<evidence type="ECO:0000313" key="2">
    <source>
        <dbReference type="Proteomes" id="UP000275078"/>
    </source>
</evidence>
<accession>A0A3N4HEH2</accession>
<proteinExistence type="predicted"/>
<reference evidence="1 2" key="1">
    <citation type="journal article" date="2018" name="Nat. Ecol. Evol.">
        <title>Pezizomycetes genomes reveal the molecular basis of ectomycorrhizal truffle lifestyle.</title>
        <authorList>
            <person name="Murat C."/>
            <person name="Payen T."/>
            <person name="Noel B."/>
            <person name="Kuo A."/>
            <person name="Morin E."/>
            <person name="Chen J."/>
            <person name="Kohler A."/>
            <person name="Krizsan K."/>
            <person name="Balestrini R."/>
            <person name="Da Silva C."/>
            <person name="Montanini B."/>
            <person name="Hainaut M."/>
            <person name="Levati E."/>
            <person name="Barry K.W."/>
            <person name="Belfiori B."/>
            <person name="Cichocki N."/>
            <person name="Clum A."/>
            <person name="Dockter R.B."/>
            <person name="Fauchery L."/>
            <person name="Guy J."/>
            <person name="Iotti M."/>
            <person name="Le Tacon F."/>
            <person name="Lindquist E.A."/>
            <person name="Lipzen A."/>
            <person name="Malagnac F."/>
            <person name="Mello A."/>
            <person name="Molinier V."/>
            <person name="Miyauchi S."/>
            <person name="Poulain J."/>
            <person name="Riccioni C."/>
            <person name="Rubini A."/>
            <person name="Sitrit Y."/>
            <person name="Splivallo R."/>
            <person name="Traeger S."/>
            <person name="Wang M."/>
            <person name="Zifcakova L."/>
            <person name="Wipf D."/>
            <person name="Zambonelli A."/>
            <person name="Paolocci F."/>
            <person name="Nowrousian M."/>
            <person name="Ottonello S."/>
            <person name="Baldrian P."/>
            <person name="Spatafora J.W."/>
            <person name="Henrissat B."/>
            <person name="Nagy L.G."/>
            <person name="Aury J.M."/>
            <person name="Wincker P."/>
            <person name="Grigoriev I.V."/>
            <person name="Bonfante P."/>
            <person name="Martin F.M."/>
        </authorList>
    </citation>
    <scope>NUCLEOTIDE SEQUENCE [LARGE SCALE GENOMIC DNA]</scope>
    <source>
        <strain evidence="1 2">RN42</strain>
    </source>
</reference>
<protein>
    <submittedName>
        <fullName evidence="1">Uncharacterized protein</fullName>
    </submittedName>
</protein>
<gene>
    <name evidence="1" type="ORF">BJ508DRAFT_336737</name>
</gene>